<dbReference type="AlphaFoldDB" id="A0A8H5ESG1"/>
<feature type="compositionally biased region" description="Polar residues" evidence="1">
    <location>
        <begin position="671"/>
        <end position="683"/>
    </location>
</feature>
<gene>
    <name evidence="3" type="ORF">D9619_007668</name>
</gene>
<dbReference type="PANTHER" id="PTHR14905:SF7">
    <property type="entry name" value="VON WILLEBRAND FACTOR A DOMAIN-CONTAINING PROTEIN 7"/>
    <property type="match status" value="1"/>
</dbReference>
<feature type="region of interest" description="Disordered" evidence="1">
    <location>
        <begin position="642"/>
        <end position="769"/>
    </location>
</feature>
<proteinExistence type="predicted"/>
<dbReference type="PANTHER" id="PTHR14905">
    <property type="entry name" value="NG37"/>
    <property type="match status" value="1"/>
</dbReference>
<organism evidence="3 4">
    <name type="scientific">Psilocybe cf. subviscida</name>
    <dbReference type="NCBI Taxonomy" id="2480587"/>
    <lineage>
        <taxon>Eukaryota</taxon>
        <taxon>Fungi</taxon>
        <taxon>Dikarya</taxon>
        <taxon>Basidiomycota</taxon>
        <taxon>Agaricomycotina</taxon>
        <taxon>Agaricomycetes</taxon>
        <taxon>Agaricomycetidae</taxon>
        <taxon>Agaricales</taxon>
        <taxon>Agaricineae</taxon>
        <taxon>Strophariaceae</taxon>
        <taxon>Psilocybe</taxon>
    </lineage>
</organism>
<evidence type="ECO:0000256" key="2">
    <source>
        <dbReference type="SAM" id="SignalP"/>
    </source>
</evidence>
<feature type="compositionally biased region" description="Polar residues" evidence="1">
    <location>
        <begin position="651"/>
        <end position="665"/>
    </location>
</feature>
<feature type="compositionally biased region" description="Gly residues" evidence="1">
    <location>
        <begin position="595"/>
        <end position="615"/>
    </location>
</feature>
<dbReference type="InterPro" id="IPR052577">
    <property type="entry name" value="VWA7"/>
</dbReference>
<keyword evidence="2" id="KW-0732">Signal</keyword>
<dbReference type="InterPro" id="IPR010816">
    <property type="entry name" value="Het-C"/>
</dbReference>
<dbReference type="EMBL" id="JAACJJ010000057">
    <property type="protein sequence ID" value="KAF5310722.1"/>
    <property type="molecule type" value="Genomic_DNA"/>
</dbReference>
<evidence type="ECO:0000256" key="1">
    <source>
        <dbReference type="SAM" id="MobiDB-lite"/>
    </source>
</evidence>
<keyword evidence="4" id="KW-1185">Reference proteome</keyword>
<name>A0A8H5ESG1_9AGAR</name>
<evidence type="ECO:0008006" key="5">
    <source>
        <dbReference type="Google" id="ProtNLM"/>
    </source>
</evidence>
<dbReference type="OrthoDB" id="2506204at2759"/>
<feature type="region of interest" description="Disordered" evidence="1">
    <location>
        <begin position="578"/>
        <end position="616"/>
    </location>
</feature>
<dbReference type="Proteomes" id="UP000567179">
    <property type="component" value="Unassembled WGS sequence"/>
</dbReference>
<reference evidence="3 4" key="1">
    <citation type="journal article" date="2020" name="ISME J.">
        <title>Uncovering the hidden diversity of litter-decomposition mechanisms in mushroom-forming fungi.</title>
        <authorList>
            <person name="Floudas D."/>
            <person name="Bentzer J."/>
            <person name="Ahren D."/>
            <person name="Johansson T."/>
            <person name="Persson P."/>
            <person name="Tunlid A."/>
        </authorList>
    </citation>
    <scope>NUCLEOTIDE SEQUENCE [LARGE SCALE GENOMIC DNA]</scope>
    <source>
        <strain evidence="3 4">CBS 101986</strain>
    </source>
</reference>
<sequence>MGSTSIVTSSLLLLTVVLVLFPVETYAFGAGDIPDFAYLNDKAFRHGDIENILETLVKSAGGAATGGFLGFSASALIRRATGGAKFNKGDVKKVYFGNWLRDYSQAMDIGGLSKLSADTLILVVAVLGFMTFGFASEEFEVTADRLGVYLPVEHIDNPKGYAEKEGDARAYHPKLRPPVNPRELEIDSNTGMKKYIATEGHGWDTSTAFIRRTFRACIEHGRRANGHEGAELWEAYRLMGTGLHTMEDLLAHTNWCELALRKMGYEEVFCHVGDSVLVDTPNGPAPPLVTGTFGGADFLHSLLGETGDKLSQASVTDLSHKISETSSGNGPDIGAIKNILGKFGGGNDSDLDHGEQLKAESKAYHFDPNNVCPPDVQKKLMDLLKWHDNIMRSIEEKIEMVPGLSSLLDQLSNDLNTCWYILVLSLQSLMDTPPQDIYTVLAPYIGPILSEATSALDSGSKAVIQSDDQYEVFNNPRAHDPSHSQLSKDHFGLILNEPAGKIAQIVVVNSVELIVPAWSNNSDPDEVIDRILEAFHHPYYAVGHSAIQNKMFDHMQRWVGELGDEANEIISLLTKESVREHRNKRPGLPEEEEAGYGGCGHGGHGSSGGGGGGFGQIQSLYGQFANSGGDEYEGGPQETFREQSYTEENEGSYQTQRESSYSYRNTDQEGGYTTSYESNQYQSEGYAPSTGGGYQSSYTTYREETRESWGQEYYQRSNVEEQEYTVERGEERDETFGMEELNVREEGGQEENYEEEPQSNQYEYQEEEY</sequence>
<evidence type="ECO:0000313" key="4">
    <source>
        <dbReference type="Proteomes" id="UP000567179"/>
    </source>
</evidence>
<protein>
    <recommendedName>
        <fullName evidence="5">Heterokaryon incompatibility protein HET-C</fullName>
    </recommendedName>
</protein>
<comment type="caution">
    <text evidence="3">The sequence shown here is derived from an EMBL/GenBank/DDBJ whole genome shotgun (WGS) entry which is preliminary data.</text>
</comment>
<accession>A0A8H5ESG1</accession>
<feature type="compositionally biased region" description="Basic and acidic residues" evidence="1">
    <location>
        <begin position="725"/>
        <end position="747"/>
    </location>
</feature>
<evidence type="ECO:0000313" key="3">
    <source>
        <dbReference type="EMBL" id="KAF5310722.1"/>
    </source>
</evidence>
<feature type="signal peptide" evidence="2">
    <location>
        <begin position="1"/>
        <end position="27"/>
    </location>
</feature>
<feature type="compositionally biased region" description="Acidic residues" evidence="1">
    <location>
        <begin position="748"/>
        <end position="757"/>
    </location>
</feature>
<dbReference type="Pfam" id="PF07217">
    <property type="entry name" value="Het-C"/>
    <property type="match status" value="1"/>
</dbReference>
<feature type="chain" id="PRO_5034233601" description="Heterokaryon incompatibility protein HET-C" evidence="2">
    <location>
        <begin position="28"/>
        <end position="769"/>
    </location>
</feature>